<feature type="domain" description="DUF218" evidence="2">
    <location>
        <begin position="79"/>
        <end position="237"/>
    </location>
</feature>
<dbReference type="GO" id="GO:0043164">
    <property type="term" value="P:Gram-negative-bacterium-type cell wall biogenesis"/>
    <property type="evidence" value="ECO:0007669"/>
    <property type="project" value="TreeGrafter"/>
</dbReference>
<evidence type="ECO:0000259" key="2">
    <source>
        <dbReference type="Pfam" id="PF02698"/>
    </source>
</evidence>
<organism evidence="3 4">
    <name type="scientific">Muricoccus roseus</name>
    <dbReference type="NCBI Taxonomy" id="198092"/>
    <lineage>
        <taxon>Bacteria</taxon>
        <taxon>Pseudomonadati</taxon>
        <taxon>Pseudomonadota</taxon>
        <taxon>Alphaproteobacteria</taxon>
        <taxon>Acetobacterales</taxon>
        <taxon>Roseomonadaceae</taxon>
        <taxon>Muricoccus</taxon>
    </lineage>
</organism>
<dbReference type="AlphaFoldDB" id="A0A1M6NAA4"/>
<dbReference type="GO" id="GO:0005886">
    <property type="term" value="C:plasma membrane"/>
    <property type="evidence" value="ECO:0007669"/>
    <property type="project" value="TreeGrafter"/>
</dbReference>
<proteinExistence type="predicted"/>
<sequence length="265" mass="27981">MSAQSMLTALLLPPLLLVLLALAGGVLAWAGRRWAGALAALSAAGLLLLATPMAEGWLIWSLEREARTRPMPGAAPPGAIVILGAESARGERGPEVGPMTLERLRAGAALHRRTGLPLLVTGGPLSPGAPPIASLMARSLESDFGVTARWVEPLAPDTRGNAQGSVALLRADGIGSALLVTHAWHMARAREAFDRLGFSVQGEPVRVSPPPTPVASSWVPRPDHLAGSWFALREWLGRLVYAFRDARRERVSESLTAGESVSTNE</sequence>
<evidence type="ECO:0000313" key="4">
    <source>
        <dbReference type="Proteomes" id="UP000184387"/>
    </source>
</evidence>
<dbReference type="OrthoDB" id="9809813at2"/>
<dbReference type="CDD" id="cd06259">
    <property type="entry name" value="YdcF-like"/>
    <property type="match status" value="1"/>
</dbReference>
<dbReference type="STRING" id="198092.SAMN02745194_03750"/>
<keyword evidence="1" id="KW-0472">Membrane</keyword>
<evidence type="ECO:0000256" key="1">
    <source>
        <dbReference type="SAM" id="Phobius"/>
    </source>
</evidence>
<reference evidence="3 4" key="1">
    <citation type="submission" date="2016-11" db="EMBL/GenBank/DDBJ databases">
        <authorList>
            <person name="Jaros S."/>
            <person name="Januszkiewicz K."/>
            <person name="Wedrychowicz H."/>
        </authorList>
    </citation>
    <scope>NUCLEOTIDE SEQUENCE [LARGE SCALE GENOMIC DNA]</scope>
    <source>
        <strain evidence="3 4">DSM 14916</strain>
    </source>
</reference>
<feature type="transmembrane region" description="Helical" evidence="1">
    <location>
        <begin position="38"/>
        <end position="60"/>
    </location>
</feature>
<dbReference type="Proteomes" id="UP000184387">
    <property type="component" value="Unassembled WGS sequence"/>
</dbReference>
<dbReference type="GO" id="GO:0000270">
    <property type="term" value="P:peptidoglycan metabolic process"/>
    <property type="evidence" value="ECO:0007669"/>
    <property type="project" value="TreeGrafter"/>
</dbReference>
<dbReference type="EMBL" id="FQZF01000025">
    <property type="protein sequence ID" value="SHJ92633.1"/>
    <property type="molecule type" value="Genomic_DNA"/>
</dbReference>
<name>A0A1M6NAA4_9PROT</name>
<dbReference type="Gene3D" id="3.40.50.620">
    <property type="entry name" value="HUPs"/>
    <property type="match status" value="1"/>
</dbReference>
<accession>A0A1M6NAA4</accession>
<evidence type="ECO:0000313" key="3">
    <source>
        <dbReference type="EMBL" id="SHJ92633.1"/>
    </source>
</evidence>
<dbReference type="InterPro" id="IPR051599">
    <property type="entry name" value="Cell_Envelope_Assoc"/>
</dbReference>
<protein>
    <submittedName>
        <fullName evidence="3">Uncharacterized SAM-binding protein YcdF, DUF218 family</fullName>
    </submittedName>
</protein>
<keyword evidence="1" id="KW-0812">Transmembrane</keyword>
<dbReference type="Pfam" id="PF02698">
    <property type="entry name" value="DUF218"/>
    <property type="match status" value="1"/>
</dbReference>
<dbReference type="RefSeq" id="WP_086062341.1">
    <property type="nucleotide sequence ID" value="NZ_FQZF01000025.1"/>
</dbReference>
<dbReference type="PANTHER" id="PTHR30336:SF4">
    <property type="entry name" value="ENVELOPE BIOGENESIS FACTOR ELYC"/>
    <property type="match status" value="1"/>
</dbReference>
<keyword evidence="4" id="KW-1185">Reference proteome</keyword>
<keyword evidence="1" id="KW-1133">Transmembrane helix</keyword>
<dbReference type="InterPro" id="IPR014729">
    <property type="entry name" value="Rossmann-like_a/b/a_fold"/>
</dbReference>
<dbReference type="PANTHER" id="PTHR30336">
    <property type="entry name" value="INNER MEMBRANE PROTEIN, PROBABLE PERMEASE"/>
    <property type="match status" value="1"/>
</dbReference>
<gene>
    <name evidence="3" type="ORF">SAMN02745194_03750</name>
</gene>
<dbReference type="InterPro" id="IPR003848">
    <property type="entry name" value="DUF218"/>
</dbReference>